<feature type="region of interest" description="Disordered" evidence="1">
    <location>
        <begin position="1"/>
        <end position="111"/>
    </location>
</feature>
<dbReference type="Proteomes" id="UP001497623">
    <property type="component" value="Unassembled WGS sequence"/>
</dbReference>
<evidence type="ECO:0000256" key="1">
    <source>
        <dbReference type="SAM" id="MobiDB-lite"/>
    </source>
</evidence>
<feature type="compositionally biased region" description="Low complexity" evidence="1">
    <location>
        <begin position="28"/>
        <end position="40"/>
    </location>
</feature>
<sequence length="250" mass="26889">EDHNPVYSRSESESPSRVGSQPIRQRVSTSRSRTSRSSSRPRPRSGEDIPLEDMHSTSDSHSSTQPKMNLGQSEKSGSSSSSETPDSTDGINDQHHAGPRDTFESSQCVSLVSGPSPVVVSHTRLMPALQGLTPLPVLSNNNLHIPVTSAKTVTSLPGDPLFPGDDVATPTPSPRTPQSPTYPEKETSFTKPPLTRTMAAAPGFNVFEPQVNGLGERMDPNRTNSPRNSLGSADFSPIRRVRVKGNIETV</sequence>
<comment type="caution">
    <text evidence="2">The sequence shown here is derived from an EMBL/GenBank/DDBJ whole genome shotgun (WGS) entry which is preliminary data.</text>
</comment>
<feature type="region of interest" description="Disordered" evidence="1">
    <location>
        <begin position="159"/>
        <end position="190"/>
    </location>
</feature>
<feature type="compositionally biased region" description="Basic and acidic residues" evidence="1">
    <location>
        <begin position="1"/>
        <end position="14"/>
    </location>
</feature>
<evidence type="ECO:0000313" key="2">
    <source>
        <dbReference type="EMBL" id="CAL4094254.1"/>
    </source>
</evidence>
<gene>
    <name evidence="2" type="ORF">MNOR_LOCUS15107</name>
</gene>
<feature type="non-terminal residue" evidence="2">
    <location>
        <position position="1"/>
    </location>
</feature>
<dbReference type="EMBL" id="CAXKWB010009319">
    <property type="protein sequence ID" value="CAL4094254.1"/>
    <property type="molecule type" value="Genomic_DNA"/>
</dbReference>
<keyword evidence="3" id="KW-1185">Reference proteome</keyword>
<feature type="compositionally biased region" description="Basic and acidic residues" evidence="1">
    <location>
        <begin position="44"/>
        <end position="58"/>
    </location>
</feature>
<proteinExistence type="predicted"/>
<name>A0AAV2QNX8_MEGNR</name>
<feature type="compositionally biased region" description="Low complexity" evidence="1">
    <location>
        <begin position="73"/>
        <end position="90"/>
    </location>
</feature>
<reference evidence="2 3" key="1">
    <citation type="submission" date="2024-05" db="EMBL/GenBank/DDBJ databases">
        <authorList>
            <person name="Wallberg A."/>
        </authorList>
    </citation>
    <scope>NUCLEOTIDE SEQUENCE [LARGE SCALE GENOMIC DNA]</scope>
</reference>
<dbReference type="AlphaFoldDB" id="A0AAV2QNX8"/>
<accession>A0AAV2QNX8</accession>
<organism evidence="2 3">
    <name type="scientific">Meganyctiphanes norvegica</name>
    <name type="common">Northern krill</name>
    <name type="synonym">Thysanopoda norvegica</name>
    <dbReference type="NCBI Taxonomy" id="48144"/>
    <lineage>
        <taxon>Eukaryota</taxon>
        <taxon>Metazoa</taxon>
        <taxon>Ecdysozoa</taxon>
        <taxon>Arthropoda</taxon>
        <taxon>Crustacea</taxon>
        <taxon>Multicrustacea</taxon>
        <taxon>Malacostraca</taxon>
        <taxon>Eumalacostraca</taxon>
        <taxon>Eucarida</taxon>
        <taxon>Euphausiacea</taxon>
        <taxon>Euphausiidae</taxon>
        <taxon>Meganyctiphanes</taxon>
    </lineage>
</organism>
<feature type="compositionally biased region" description="Basic and acidic residues" evidence="1">
    <location>
        <begin position="92"/>
        <end position="103"/>
    </location>
</feature>
<evidence type="ECO:0000313" key="3">
    <source>
        <dbReference type="Proteomes" id="UP001497623"/>
    </source>
</evidence>
<feature type="compositionally biased region" description="Polar residues" evidence="1">
    <location>
        <begin position="15"/>
        <end position="27"/>
    </location>
</feature>
<protein>
    <submittedName>
        <fullName evidence="2">Uncharacterized protein</fullName>
    </submittedName>
</protein>